<organism evidence="1 2">
    <name type="scientific">Trichostrongylus colubriformis</name>
    <name type="common">Black scour worm</name>
    <dbReference type="NCBI Taxonomy" id="6319"/>
    <lineage>
        <taxon>Eukaryota</taxon>
        <taxon>Metazoa</taxon>
        <taxon>Ecdysozoa</taxon>
        <taxon>Nematoda</taxon>
        <taxon>Chromadorea</taxon>
        <taxon>Rhabditida</taxon>
        <taxon>Rhabditina</taxon>
        <taxon>Rhabditomorpha</taxon>
        <taxon>Strongyloidea</taxon>
        <taxon>Trichostrongylidae</taxon>
        <taxon>Trichostrongylus</taxon>
    </lineage>
</organism>
<evidence type="ECO:0000313" key="1">
    <source>
        <dbReference type="EMBL" id="KAK5970308.1"/>
    </source>
</evidence>
<dbReference type="AlphaFoldDB" id="A0AAN8IHD5"/>
<accession>A0AAN8IHD5</accession>
<protein>
    <submittedName>
        <fullName evidence="1">Uncharacterized protein</fullName>
    </submittedName>
</protein>
<comment type="caution">
    <text evidence="1">The sequence shown here is derived from an EMBL/GenBank/DDBJ whole genome shotgun (WGS) entry which is preliminary data.</text>
</comment>
<keyword evidence="2" id="KW-1185">Reference proteome</keyword>
<reference evidence="1 2" key="1">
    <citation type="submission" date="2019-10" db="EMBL/GenBank/DDBJ databases">
        <title>Assembly and Annotation for the nematode Trichostrongylus colubriformis.</title>
        <authorList>
            <person name="Martin J."/>
        </authorList>
    </citation>
    <scope>NUCLEOTIDE SEQUENCE [LARGE SCALE GENOMIC DNA]</scope>
    <source>
        <strain evidence="1">G859</strain>
        <tissue evidence="1">Whole worm</tissue>
    </source>
</reference>
<name>A0AAN8IHD5_TRICO</name>
<dbReference type="EMBL" id="WIXE01019142">
    <property type="protein sequence ID" value="KAK5970308.1"/>
    <property type="molecule type" value="Genomic_DNA"/>
</dbReference>
<sequence length="287" mass="32586">MPLEILKRARDGGKDMDRLCSLVVTPDVDAYDASGHRMNFLGCVDLKLGRDGDEERAVKMHVEKLHDNTILLGTNALALGTHIMDKAISTKEAKSGLKQLILAEDTSHPLHLKFVCHKKQLVKPPEDYKGYRIGFKCSLVKEEDARRLCSVLHGLSETMGDVRFDSVGKLAELITIWMEEDQKLIAMARQKAPVVITGDALAVALLYFRRRLPRGPPRRRRNHQSQRYLPAAIKLTSGQDWKRPFEKKKRLQYLLTPHCLSKINSLLMEPVIGFTYRVEELPKAEPN</sequence>
<dbReference type="Proteomes" id="UP001331761">
    <property type="component" value="Unassembled WGS sequence"/>
</dbReference>
<proteinExistence type="predicted"/>
<gene>
    <name evidence="1" type="ORF">GCK32_002155</name>
</gene>
<evidence type="ECO:0000313" key="2">
    <source>
        <dbReference type="Proteomes" id="UP001331761"/>
    </source>
</evidence>